<dbReference type="InterPro" id="IPR056179">
    <property type="entry name" value="DHQS_C"/>
</dbReference>
<evidence type="ECO:0000256" key="3">
    <source>
        <dbReference type="ARBA" id="ARBA00022723"/>
    </source>
</evidence>
<name>A0A7S4F5R6_CHRCT</name>
<evidence type="ECO:0000256" key="4">
    <source>
        <dbReference type="ARBA" id="ARBA00023027"/>
    </source>
</evidence>
<dbReference type="PANTHER" id="PTHR43622">
    <property type="entry name" value="3-DEHYDROQUINATE SYNTHASE"/>
    <property type="match status" value="1"/>
</dbReference>
<dbReference type="EMBL" id="HBIZ01041487">
    <property type="protein sequence ID" value="CAE0773887.1"/>
    <property type="molecule type" value="Transcribed_RNA"/>
</dbReference>
<evidence type="ECO:0000313" key="8">
    <source>
        <dbReference type="EMBL" id="CAE0773887.1"/>
    </source>
</evidence>
<comment type="cofactor">
    <cofactor evidence="2">
        <name>Co(2+)</name>
        <dbReference type="ChEBI" id="CHEBI:48828"/>
    </cofactor>
</comment>
<proteinExistence type="predicted"/>
<keyword evidence="3" id="KW-0479">Metal-binding</keyword>
<evidence type="ECO:0000259" key="6">
    <source>
        <dbReference type="Pfam" id="PF01761"/>
    </source>
</evidence>
<evidence type="ECO:0000256" key="5">
    <source>
        <dbReference type="SAM" id="Phobius"/>
    </source>
</evidence>
<dbReference type="PANTHER" id="PTHR43622:SF1">
    <property type="entry name" value="3-DEHYDROQUINATE SYNTHASE"/>
    <property type="match status" value="1"/>
</dbReference>
<feature type="domain" description="3-dehydroquinate synthase N-terminal" evidence="6">
    <location>
        <begin position="7"/>
        <end position="94"/>
    </location>
</feature>
<dbReference type="GO" id="GO:0003856">
    <property type="term" value="F:3-dehydroquinate synthase activity"/>
    <property type="evidence" value="ECO:0007669"/>
    <property type="project" value="TreeGrafter"/>
</dbReference>
<feature type="domain" description="3-dehydroquinate synthase C-terminal" evidence="7">
    <location>
        <begin position="96"/>
        <end position="239"/>
    </location>
</feature>
<dbReference type="Gene3D" id="3.40.50.1970">
    <property type="match status" value="1"/>
</dbReference>
<dbReference type="SUPFAM" id="SSF56796">
    <property type="entry name" value="Dehydroquinate synthase-like"/>
    <property type="match status" value="1"/>
</dbReference>
<dbReference type="AlphaFoldDB" id="A0A7S4F5R6"/>
<organism evidence="8">
    <name type="scientific">Chrysotila carterae</name>
    <name type="common">Marine alga</name>
    <name type="synonym">Syracosphaera carterae</name>
    <dbReference type="NCBI Taxonomy" id="13221"/>
    <lineage>
        <taxon>Eukaryota</taxon>
        <taxon>Haptista</taxon>
        <taxon>Haptophyta</taxon>
        <taxon>Prymnesiophyceae</taxon>
        <taxon>Isochrysidales</taxon>
        <taxon>Isochrysidaceae</taxon>
        <taxon>Chrysotila</taxon>
    </lineage>
</organism>
<dbReference type="Pfam" id="PF24621">
    <property type="entry name" value="DHQS_C"/>
    <property type="match status" value="1"/>
</dbReference>
<feature type="transmembrane region" description="Helical" evidence="5">
    <location>
        <begin position="12"/>
        <end position="33"/>
    </location>
</feature>
<evidence type="ECO:0008006" key="9">
    <source>
        <dbReference type="Google" id="ProtNLM"/>
    </source>
</evidence>
<sequence length="348" mass="37725">MRVCVLCRRKTVVMPVGGGIVANTYGLAAGLLFRGIRLVQCPTSFLNAHDAAASSQKQAINHTGYKNIVGLYHVPTMALIDTSFYETLGVTELKAGLGELTKNAALFGGQHYELIKKTTMTKGVALSGDDLVEATYIGLGAKDMLLAIDPKEKHLALLFEYGHTVGHALELTQGVRTSHGEGVTIGMLAASYISNKMGIMGDADREAHDALVLALDPQIEIPKRDITEEVLDKVMHDNKRGYLPEREGFCPFILNQRIGEMHAPNKFYLEYVPVPLVREAIIYVVDRMRRAMAAGGLAKAAESESAMSRASTQEKELDLVTGKTTAHVNVFRPAQPIHLAASNLAKAA</sequence>
<evidence type="ECO:0000256" key="1">
    <source>
        <dbReference type="ARBA" id="ARBA00001911"/>
    </source>
</evidence>
<dbReference type="InterPro" id="IPR050071">
    <property type="entry name" value="Dehydroquinate_synthase"/>
</dbReference>
<dbReference type="Gene3D" id="1.20.1090.10">
    <property type="entry name" value="Dehydroquinate synthase-like - alpha domain"/>
    <property type="match status" value="1"/>
</dbReference>
<gene>
    <name evidence="8" type="ORF">PCAR00345_LOCUS26499</name>
</gene>
<protein>
    <recommendedName>
        <fullName evidence="9">3-dehydroquinate synthase domain-containing protein</fullName>
    </recommendedName>
</protein>
<evidence type="ECO:0000256" key="2">
    <source>
        <dbReference type="ARBA" id="ARBA00001941"/>
    </source>
</evidence>
<dbReference type="Pfam" id="PF01761">
    <property type="entry name" value="DHQ_synthase"/>
    <property type="match status" value="1"/>
</dbReference>
<dbReference type="InterPro" id="IPR030960">
    <property type="entry name" value="DHQS/DOIS_N"/>
</dbReference>
<keyword evidence="5" id="KW-0812">Transmembrane</keyword>
<comment type="cofactor">
    <cofactor evidence="1">
        <name>NAD(+)</name>
        <dbReference type="ChEBI" id="CHEBI:57540"/>
    </cofactor>
</comment>
<keyword evidence="5" id="KW-1133">Transmembrane helix</keyword>
<evidence type="ECO:0000259" key="7">
    <source>
        <dbReference type="Pfam" id="PF24621"/>
    </source>
</evidence>
<dbReference type="GO" id="GO:0046872">
    <property type="term" value="F:metal ion binding"/>
    <property type="evidence" value="ECO:0007669"/>
    <property type="project" value="UniProtKB-KW"/>
</dbReference>
<reference evidence="8" key="1">
    <citation type="submission" date="2021-01" db="EMBL/GenBank/DDBJ databases">
        <authorList>
            <person name="Corre E."/>
            <person name="Pelletier E."/>
            <person name="Niang G."/>
            <person name="Scheremetjew M."/>
            <person name="Finn R."/>
            <person name="Kale V."/>
            <person name="Holt S."/>
            <person name="Cochrane G."/>
            <person name="Meng A."/>
            <person name="Brown T."/>
            <person name="Cohen L."/>
        </authorList>
    </citation>
    <scope>NUCLEOTIDE SEQUENCE</scope>
    <source>
        <strain evidence="8">CCMP645</strain>
    </source>
</reference>
<accession>A0A7S4F5R6</accession>
<keyword evidence="5" id="KW-0472">Membrane</keyword>
<keyword evidence="4" id="KW-0520">NAD</keyword>